<keyword evidence="2" id="KW-0472">Membrane</keyword>
<comment type="caution">
    <text evidence="3">The sequence shown here is derived from an EMBL/GenBank/DDBJ whole genome shotgun (WGS) entry which is preliminary data.</text>
</comment>
<keyword evidence="2" id="KW-0812">Transmembrane</keyword>
<dbReference type="AlphaFoldDB" id="A0AAD6TWL5"/>
<feature type="compositionally biased region" description="Basic and acidic residues" evidence="1">
    <location>
        <begin position="1"/>
        <end position="15"/>
    </location>
</feature>
<reference evidence="3" key="1">
    <citation type="submission" date="2023-03" db="EMBL/GenBank/DDBJ databases">
        <title>Massive genome expansion in bonnet fungi (Mycena s.s.) driven by repeated elements and novel gene families across ecological guilds.</title>
        <authorList>
            <consortium name="Lawrence Berkeley National Laboratory"/>
            <person name="Harder C.B."/>
            <person name="Miyauchi S."/>
            <person name="Viragh M."/>
            <person name="Kuo A."/>
            <person name="Thoen E."/>
            <person name="Andreopoulos B."/>
            <person name="Lu D."/>
            <person name="Skrede I."/>
            <person name="Drula E."/>
            <person name="Henrissat B."/>
            <person name="Morin E."/>
            <person name="Kohler A."/>
            <person name="Barry K."/>
            <person name="LaButti K."/>
            <person name="Morin E."/>
            <person name="Salamov A."/>
            <person name="Lipzen A."/>
            <person name="Mereny Z."/>
            <person name="Hegedus B."/>
            <person name="Baldrian P."/>
            <person name="Stursova M."/>
            <person name="Weitz H."/>
            <person name="Taylor A."/>
            <person name="Grigoriev I.V."/>
            <person name="Nagy L.G."/>
            <person name="Martin F."/>
            <person name="Kauserud H."/>
        </authorList>
    </citation>
    <scope>NUCLEOTIDE SEQUENCE</scope>
    <source>
        <strain evidence="3">CBHHK173m</strain>
    </source>
</reference>
<feature type="transmembrane region" description="Helical" evidence="2">
    <location>
        <begin position="169"/>
        <end position="190"/>
    </location>
</feature>
<feature type="region of interest" description="Disordered" evidence="1">
    <location>
        <begin position="1"/>
        <end position="20"/>
    </location>
</feature>
<accession>A0AAD6TWL5</accession>
<proteinExistence type="predicted"/>
<evidence type="ECO:0000313" key="3">
    <source>
        <dbReference type="EMBL" id="KAJ7081892.1"/>
    </source>
</evidence>
<sequence>MDRRNLTHIGPDLRHSPPPALQRPLAVVRVRARPAGRREDAMWPGVSRLPLNNQTLNKGWWLLSLETPRKPKNRTRKWSKFELKNPEFRITSWWSFAGPATVPQASGLRDYFRHLGQSTSSETLSPLMPFDKAHGLGIAAEPGQSYNKVRHELQDCCSVCSKKTRAERLLHIIHSFFCLALPIHLALPLLV</sequence>
<evidence type="ECO:0000313" key="4">
    <source>
        <dbReference type="Proteomes" id="UP001222325"/>
    </source>
</evidence>
<organism evidence="3 4">
    <name type="scientific">Mycena belliarum</name>
    <dbReference type="NCBI Taxonomy" id="1033014"/>
    <lineage>
        <taxon>Eukaryota</taxon>
        <taxon>Fungi</taxon>
        <taxon>Dikarya</taxon>
        <taxon>Basidiomycota</taxon>
        <taxon>Agaricomycotina</taxon>
        <taxon>Agaricomycetes</taxon>
        <taxon>Agaricomycetidae</taxon>
        <taxon>Agaricales</taxon>
        <taxon>Marasmiineae</taxon>
        <taxon>Mycenaceae</taxon>
        <taxon>Mycena</taxon>
    </lineage>
</organism>
<evidence type="ECO:0000256" key="1">
    <source>
        <dbReference type="SAM" id="MobiDB-lite"/>
    </source>
</evidence>
<name>A0AAD6TWL5_9AGAR</name>
<keyword evidence="2" id="KW-1133">Transmembrane helix</keyword>
<dbReference type="Proteomes" id="UP001222325">
    <property type="component" value="Unassembled WGS sequence"/>
</dbReference>
<keyword evidence="4" id="KW-1185">Reference proteome</keyword>
<evidence type="ECO:0000256" key="2">
    <source>
        <dbReference type="SAM" id="Phobius"/>
    </source>
</evidence>
<protein>
    <submittedName>
        <fullName evidence="3">Uncharacterized protein</fullName>
    </submittedName>
</protein>
<gene>
    <name evidence="3" type="ORF">B0H15DRAFT_449920</name>
</gene>
<dbReference type="EMBL" id="JARJCN010000048">
    <property type="protein sequence ID" value="KAJ7081892.1"/>
    <property type="molecule type" value="Genomic_DNA"/>
</dbReference>